<dbReference type="AlphaFoldDB" id="A0AAP0QB03"/>
<gene>
    <name evidence="2" type="ORF">WN944_029339</name>
</gene>
<accession>A0AAP0QB03</accession>
<proteinExistence type="predicted"/>
<comment type="caution">
    <text evidence="2">The sequence shown here is derived from an EMBL/GenBank/DDBJ whole genome shotgun (WGS) entry which is preliminary data.</text>
</comment>
<dbReference type="Proteomes" id="UP001428341">
    <property type="component" value="Unassembled WGS sequence"/>
</dbReference>
<reference evidence="2 3" key="1">
    <citation type="submission" date="2024-05" db="EMBL/GenBank/DDBJ databases">
        <title>Haplotype-resolved chromosome-level genome assembly of Huyou (Citrus changshanensis).</title>
        <authorList>
            <person name="Miao C."/>
            <person name="Chen W."/>
            <person name="Wu Y."/>
            <person name="Wang L."/>
            <person name="Zhao S."/>
            <person name="Grierson D."/>
            <person name="Xu C."/>
            <person name="Chen K."/>
        </authorList>
    </citation>
    <scope>NUCLEOTIDE SEQUENCE [LARGE SCALE GENOMIC DNA]</scope>
    <source>
        <strain evidence="2">01-14</strain>
        <tissue evidence="2">Leaf</tissue>
    </source>
</reference>
<organism evidence="2 3">
    <name type="scientific">Citrus x changshan-huyou</name>
    <dbReference type="NCBI Taxonomy" id="2935761"/>
    <lineage>
        <taxon>Eukaryota</taxon>
        <taxon>Viridiplantae</taxon>
        <taxon>Streptophyta</taxon>
        <taxon>Embryophyta</taxon>
        <taxon>Tracheophyta</taxon>
        <taxon>Spermatophyta</taxon>
        <taxon>Magnoliopsida</taxon>
        <taxon>eudicotyledons</taxon>
        <taxon>Gunneridae</taxon>
        <taxon>Pentapetalae</taxon>
        <taxon>rosids</taxon>
        <taxon>malvids</taxon>
        <taxon>Sapindales</taxon>
        <taxon>Rutaceae</taxon>
        <taxon>Aurantioideae</taxon>
        <taxon>Citrus</taxon>
    </lineage>
</organism>
<evidence type="ECO:0000313" key="2">
    <source>
        <dbReference type="EMBL" id="KAK9177318.1"/>
    </source>
</evidence>
<dbReference type="InterPro" id="IPR023123">
    <property type="entry name" value="Tubulin_C"/>
</dbReference>
<dbReference type="EMBL" id="JBCGBO010000025">
    <property type="protein sequence ID" value="KAK9177318.1"/>
    <property type="molecule type" value="Genomic_DNA"/>
</dbReference>
<evidence type="ECO:0000313" key="3">
    <source>
        <dbReference type="Proteomes" id="UP001428341"/>
    </source>
</evidence>
<protein>
    <submittedName>
        <fullName evidence="2">Uncharacterized protein</fullName>
    </submittedName>
</protein>
<feature type="compositionally biased region" description="Acidic residues" evidence="1">
    <location>
        <begin position="15"/>
        <end position="28"/>
    </location>
</feature>
<keyword evidence="3" id="KW-1185">Reference proteome</keyword>
<dbReference type="Gene3D" id="1.10.287.600">
    <property type="entry name" value="Helix hairpin bin"/>
    <property type="match status" value="1"/>
</dbReference>
<feature type="region of interest" description="Disordered" evidence="1">
    <location>
        <begin position="1"/>
        <end position="29"/>
    </location>
</feature>
<evidence type="ECO:0000256" key="1">
    <source>
        <dbReference type="SAM" id="MobiDB-lite"/>
    </source>
</evidence>
<sequence>MNDLVSEYQQYQDATAEEDYYEDEEEESLAIIDPEGLLKNRRGRASTLVTEKSKRKS</sequence>
<name>A0AAP0QB03_9ROSI</name>